<protein>
    <submittedName>
        <fullName evidence="1">Uncharacterized protein</fullName>
    </submittedName>
</protein>
<name>A0ACC0TQG6_POPTR</name>
<keyword evidence="2" id="KW-1185">Reference proteome</keyword>
<proteinExistence type="predicted"/>
<organism evidence="1 2">
    <name type="scientific">Populus trichocarpa</name>
    <name type="common">Western balsam poplar</name>
    <name type="synonym">Populus balsamifera subsp. trichocarpa</name>
    <dbReference type="NCBI Taxonomy" id="3694"/>
    <lineage>
        <taxon>Eukaryota</taxon>
        <taxon>Viridiplantae</taxon>
        <taxon>Streptophyta</taxon>
        <taxon>Embryophyta</taxon>
        <taxon>Tracheophyta</taxon>
        <taxon>Spermatophyta</taxon>
        <taxon>Magnoliopsida</taxon>
        <taxon>eudicotyledons</taxon>
        <taxon>Gunneridae</taxon>
        <taxon>Pentapetalae</taxon>
        <taxon>rosids</taxon>
        <taxon>fabids</taxon>
        <taxon>Malpighiales</taxon>
        <taxon>Salicaceae</taxon>
        <taxon>Saliceae</taxon>
        <taxon>Populus</taxon>
    </lineage>
</organism>
<reference evidence="1 2" key="1">
    <citation type="journal article" date="2006" name="Science">
        <title>The genome of black cottonwood, Populus trichocarpa (Torr. &amp; Gray).</title>
        <authorList>
            <person name="Tuskan G.A."/>
            <person name="Difazio S."/>
            <person name="Jansson S."/>
            <person name="Bohlmann J."/>
            <person name="Grigoriev I."/>
            <person name="Hellsten U."/>
            <person name="Putnam N."/>
            <person name="Ralph S."/>
            <person name="Rombauts S."/>
            <person name="Salamov A."/>
            <person name="Schein J."/>
            <person name="Sterck L."/>
            <person name="Aerts A."/>
            <person name="Bhalerao R.R."/>
            <person name="Bhalerao R.P."/>
            <person name="Blaudez D."/>
            <person name="Boerjan W."/>
            <person name="Brun A."/>
            <person name="Brunner A."/>
            <person name="Busov V."/>
            <person name="Campbell M."/>
            <person name="Carlson J."/>
            <person name="Chalot M."/>
            <person name="Chapman J."/>
            <person name="Chen G.L."/>
            <person name="Cooper D."/>
            <person name="Coutinho P.M."/>
            <person name="Couturier J."/>
            <person name="Covert S."/>
            <person name="Cronk Q."/>
            <person name="Cunningham R."/>
            <person name="Davis J."/>
            <person name="Degroeve S."/>
            <person name="Dejardin A."/>
            <person name="Depamphilis C."/>
            <person name="Detter J."/>
            <person name="Dirks B."/>
            <person name="Dubchak I."/>
            <person name="Duplessis S."/>
            <person name="Ehlting J."/>
            <person name="Ellis B."/>
            <person name="Gendler K."/>
            <person name="Goodstein D."/>
            <person name="Gribskov M."/>
            <person name="Grimwood J."/>
            <person name="Groover A."/>
            <person name="Gunter L."/>
            <person name="Hamberger B."/>
            <person name="Heinze B."/>
            <person name="Helariutta Y."/>
            <person name="Henrissat B."/>
            <person name="Holligan D."/>
            <person name="Holt R."/>
            <person name="Huang W."/>
            <person name="Islam-Faridi N."/>
            <person name="Jones S."/>
            <person name="Jones-Rhoades M."/>
            <person name="Jorgensen R."/>
            <person name="Joshi C."/>
            <person name="Kangasjarvi J."/>
            <person name="Karlsson J."/>
            <person name="Kelleher C."/>
            <person name="Kirkpatrick R."/>
            <person name="Kirst M."/>
            <person name="Kohler A."/>
            <person name="Kalluri U."/>
            <person name="Larimer F."/>
            <person name="Leebens-Mack J."/>
            <person name="Leple J.C."/>
            <person name="Locascio P."/>
            <person name="Lou Y."/>
            <person name="Lucas S."/>
            <person name="Martin F."/>
            <person name="Montanini B."/>
            <person name="Napoli C."/>
            <person name="Nelson D.R."/>
            <person name="Nelson C."/>
            <person name="Nieminen K."/>
            <person name="Nilsson O."/>
            <person name="Pereda V."/>
            <person name="Peter G."/>
            <person name="Philippe R."/>
            <person name="Pilate G."/>
            <person name="Poliakov A."/>
            <person name="Razumovskaya J."/>
            <person name="Richardson P."/>
            <person name="Rinaldi C."/>
            <person name="Ritland K."/>
            <person name="Rouze P."/>
            <person name="Ryaboy D."/>
            <person name="Schmutz J."/>
            <person name="Schrader J."/>
            <person name="Segerman B."/>
            <person name="Shin H."/>
            <person name="Siddiqui A."/>
            <person name="Sterky F."/>
            <person name="Terry A."/>
            <person name="Tsai C.J."/>
            <person name="Uberbacher E."/>
            <person name="Unneberg P."/>
            <person name="Vahala J."/>
            <person name="Wall K."/>
            <person name="Wessler S."/>
            <person name="Yang G."/>
            <person name="Yin T."/>
            <person name="Douglas C."/>
            <person name="Marra M."/>
            <person name="Sandberg G."/>
            <person name="Van de Peer Y."/>
            <person name="Rokhsar D."/>
        </authorList>
    </citation>
    <scope>NUCLEOTIDE SEQUENCE [LARGE SCALE GENOMIC DNA]</scope>
    <source>
        <strain evidence="2">cv. Nisqually</strain>
    </source>
</reference>
<gene>
    <name evidence="1" type="ORF">POPTR_001G458101v4</name>
</gene>
<sequence>METSSLRKAIIMEIILISAQELTSMSNSSSTPVQTYVVAYINPKEKVVSRVDRTGNTNPTWNDKFVFSVDEEFEHRRPNCCLLLEIYNVRRCRNISCLKTC</sequence>
<dbReference type="EMBL" id="CM009290">
    <property type="protein sequence ID" value="KAI9403629.1"/>
    <property type="molecule type" value="Genomic_DNA"/>
</dbReference>
<evidence type="ECO:0000313" key="2">
    <source>
        <dbReference type="Proteomes" id="UP000006729"/>
    </source>
</evidence>
<evidence type="ECO:0000313" key="1">
    <source>
        <dbReference type="EMBL" id="KAI9403629.1"/>
    </source>
</evidence>
<dbReference type="Proteomes" id="UP000006729">
    <property type="component" value="Chromosome 1"/>
</dbReference>
<comment type="caution">
    <text evidence="1">The sequence shown here is derived from an EMBL/GenBank/DDBJ whole genome shotgun (WGS) entry which is preliminary data.</text>
</comment>
<accession>A0ACC0TQG6</accession>